<evidence type="ECO:0000313" key="12">
    <source>
        <dbReference type="EMBL" id="PLT72268.1"/>
    </source>
</evidence>
<dbReference type="Proteomes" id="UP001149331">
    <property type="component" value="Unassembled WGS sequence"/>
</dbReference>
<dbReference type="Proteomes" id="UP001296581">
    <property type="component" value="Unassembled WGS sequence"/>
</dbReference>
<evidence type="ECO:0000256" key="1">
    <source>
        <dbReference type="ARBA" id="ARBA00022630"/>
    </source>
</evidence>
<dbReference type="InterPro" id="IPR005025">
    <property type="entry name" value="FMN_Rdtase-like_dom"/>
</dbReference>
<reference evidence="4" key="5">
    <citation type="submission" date="2021-10" db="EMBL/GenBank/DDBJ databases">
        <title>Collection of gut derived symbiotic bacterial strains cultured from healthy donors.</title>
        <authorList>
            <person name="Lin H."/>
            <person name="Littmann E."/>
            <person name="Claire K."/>
            <person name="Pamer E."/>
        </authorList>
    </citation>
    <scope>NUCLEOTIDE SEQUENCE</scope>
    <source>
        <strain evidence="5">MSK.23.18</strain>
        <strain evidence="4">MSK.23.4</strain>
    </source>
</reference>
<evidence type="ECO:0000313" key="11">
    <source>
        <dbReference type="EMBL" id="NSI65595.1"/>
    </source>
</evidence>
<evidence type="ECO:0000313" key="10">
    <source>
        <dbReference type="EMBL" id="NSI56944.1"/>
    </source>
</evidence>
<organism evidence="11 28">
    <name type="scientific">Mediterraneibacter gnavus</name>
    <name type="common">Ruminococcus gnavus</name>
    <dbReference type="NCBI Taxonomy" id="33038"/>
    <lineage>
        <taxon>Bacteria</taxon>
        <taxon>Bacillati</taxon>
        <taxon>Bacillota</taxon>
        <taxon>Clostridia</taxon>
        <taxon>Lachnospirales</taxon>
        <taxon>Lachnospiraceae</taxon>
        <taxon>Mediterraneibacter</taxon>
    </lineage>
</organism>
<dbReference type="InterPro" id="IPR051796">
    <property type="entry name" value="ISF_SsuE-like"/>
</dbReference>
<evidence type="ECO:0000313" key="4">
    <source>
        <dbReference type="EMBL" id="MCB5493168.1"/>
    </source>
</evidence>
<evidence type="ECO:0000313" key="6">
    <source>
        <dbReference type="EMBL" id="MDB8687720.1"/>
    </source>
</evidence>
<name>A0A2N5NW01_MEDGN</name>
<dbReference type="Proteomes" id="UP001297422">
    <property type="component" value="Unassembled WGS sequence"/>
</dbReference>
<evidence type="ECO:0000256" key="2">
    <source>
        <dbReference type="ARBA" id="ARBA00022643"/>
    </source>
</evidence>
<dbReference type="Proteomes" id="UP000283981">
    <property type="component" value="Unassembled WGS sequence"/>
</dbReference>
<evidence type="ECO:0000313" key="5">
    <source>
        <dbReference type="EMBL" id="MCB5618713.1"/>
    </source>
</evidence>
<dbReference type="EMBL" id="NIHS01000014">
    <property type="protein sequence ID" value="PLT72268.1"/>
    <property type="molecule type" value="Genomic_DNA"/>
</dbReference>
<dbReference type="EMBL" id="QRWQ01000027">
    <property type="protein sequence ID" value="RGT35890.1"/>
    <property type="molecule type" value="Genomic_DNA"/>
</dbReference>
<evidence type="ECO:0000313" key="22">
    <source>
        <dbReference type="Proteomes" id="UP000283981"/>
    </source>
</evidence>
<dbReference type="PANTHER" id="PTHR43278">
    <property type="entry name" value="NAD(P)H-DEPENDENT FMN-CONTAINING OXIDOREDUCTASE YWQN-RELATED"/>
    <property type="match status" value="1"/>
</dbReference>
<dbReference type="PANTHER" id="PTHR43278:SF4">
    <property type="entry name" value="NAD(P)H-DEPENDENT FMN-CONTAINING OXIDOREDUCTASE YWQN-RELATED"/>
    <property type="match status" value="1"/>
</dbReference>
<dbReference type="EMBL" id="QSIR01000003">
    <property type="protein sequence ID" value="RHD08455.1"/>
    <property type="molecule type" value="Genomic_DNA"/>
</dbReference>
<dbReference type="GeneID" id="57432639"/>
<gene>
    <name evidence="12" type="ORF">CDL26_09490</name>
    <name evidence="18" type="ORF">DW142_00830</name>
    <name evidence="17" type="ORF">DW243_07805</name>
    <name evidence="16" type="ORF">DW270_02220</name>
    <name evidence="15" type="ORF">DW812_03800</name>
    <name evidence="14" type="ORF">DWX36_16055</name>
    <name evidence="13" type="ORF">DWY88_06715</name>
    <name evidence="19" type="ORF">DWZ50_13160</name>
    <name evidence="9" type="ORF">G4958_01835</name>
    <name evidence="11" type="ORF">G4981_09975</name>
    <name evidence="10" type="ORF">G4993_00780</name>
    <name evidence="5" type="ORF">LIQ08_05985</name>
    <name evidence="4" type="ORF">LIQ10_05335</name>
    <name evidence="8" type="ORF">O4N78_11070</name>
    <name evidence="7" type="ORF">PNU63_07215</name>
    <name evidence="6" type="ORF">PNW85_13775</name>
</gene>
<dbReference type="EMBL" id="JAAIRM010000002">
    <property type="protein sequence ID" value="NSI18115.1"/>
    <property type="molecule type" value="Genomic_DNA"/>
</dbReference>
<dbReference type="EMBL" id="JAQMLR010000005">
    <property type="protein sequence ID" value="MDB8738566.1"/>
    <property type="molecule type" value="Genomic_DNA"/>
</dbReference>
<evidence type="ECO:0000313" key="7">
    <source>
        <dbReference type="EMBL" id="MDB8738566.1"/>
    </source>
</evidence>
<dbReference type="EMBL" id="QRIS01000011">
    <property type="protein sequence ID" value="RHG84737.1"/>
    <property type="molecule type" value="Genomic_DNA"/>
</dbReference>
<dbReference type="SUPFAM" id="SSF52218">
    <property type="entry name" value="Flavoproteins"/>
    <property type="match status" value="1"/>
</dbReference>
<keyword evidence="1" id="KW-0285">Flavoprotein</keyword>
<evidence type="ECO:0000313" key="17">
    <source>
        <dbReference type="EMBL" id="RHG84737.1"/>
    </source>
</evidence>
<evidence type="ECO:0000313" key="13">
    <source>
        <dbReference type="EMBL" id="RGQ68461.1"/>
    </source>
</evidence>
<dbReference type="RefSeq" id="WP_004843379.1">
    <property type="nucleotide sequence ID" value="NZ_AP031446.1"/>
</dbReference>
<evidence type="ECO:0000313" key="16">
    <source>
        <dbReference type="EMBL" id="RHG21833.1"/>
    </source>
</evidence>
<reference evidence="11" key="3">
    <citation type="journal article" date="2020" name="Cell Host Microbe">
        <title>Functional and Genomic Variation between Human-Derived Isolates of Lachnospiraceae Reveals Inter- and Intra-Species Diversity.</title>
        <authorList>
            <person name="Sorbara M.T."/>
            <person name="Littmann E.R."/>
            <person name="Fontana E."/>
            <person name="Moody T.U."/>
            <person name="Kohout C.E."/>
            <person name="Gjonbalaj M."/>
            <person name="Eaton V."/>
            <person name="Seok R."/>
            <person name="Leiner I.M."/>
            <person name="Pamer E.G."/>
        </authorList>
    </citation>
    <scope>NUCLEOTIDE SEQUENCE</scope>
    <source>
        <strain evidence="11">MSK.11.9</strain>
        <strain evidence="10">MSK.15.32</strain>
        <strain evidence="9">MSK.22.53</strain>
    </source>
</reference>
<dbReference type="Proteomes" id="UP001296580">
    <property type="component" value="Unassembled WGS sequence"/>
</dbReference>
<evidence type="ECO:0000313" key="25">
    <source>
        <dbReference type="Proteomes" id="UP000285610"/>
    </source>
</evidence>
<dbReference type="EMBL" id="QRTJ01000010">
    <property type="protein sequence ID" value="RGQ68461.1"/>
    <property type="molecule type" value="Genomic_DNA"/>
</dbReference>
<dbReference type="EMBL" id="QRQE01000034">
    <property type="protein sequence ID" value="RHM73004.1"/>
    <property type="molecule type" value="Genomic_DNA"/>
</dbReference>
<dbReference type="EMBL" id="JAPZEG010000012">
    <property type="protein sequence ID" value="MDE1204104.1"/>
    <property type="molecule type" value="Genomic_DNA"/>
</dbReference>
<sequence>MKVLMLNGSPRKEGCTYTALIQIAGVLEKNGIESEIFQAGTPELENVRAAAEKMKEADALIVGSPVYWASPSGQIIEFMDKFCSLAGKDMLLKPAAAIASARRAGTTATLDVLLKYFSFHQMPIVSSNYWNMVHGNTPDEVLQDKEGIQIMHVLGKNMAWLLHCLEAGKNAGISKPESEEKVKTNFIR</sequence>
<dbReference type="EMBL" id="JAQMLA010000047">
    <property type="protein sequence ID" value="MDB8687720.1"/>
    <property type="molecule type" value="Genomic_DNA"/>
</dbReference>
<accession>A0A2N5NW01</accession>
<evidence type="ECO:0000313" key="26">
    <source>
        <dbReference type="Proteomes" id="UP000285697"/>
    </source>
</evidence>
<evidence type="ECO:0000313" key="14">
    <source>
        <dbReference type="EMBL" id="RGT35890.1"/>
    </source>
</evidence>
<dbReference type="STRING" id="33038.GCA_900067245_03777"/>
<reference evidence="8" key="6">
    <citation type="submission" date="2022-12" db="EMBL/GenBank/DDBJ databases">
        <title>Genome of R. gnavus strain RSHDN_120.</title>
        <authorList>
            <person name="Abdugheni R."/>
        </authorList>
    </citation>
    <scope>NUCLEOTIDE SEQUENCE</scope>
    <source>
        <strain evidence="8">RSHDN_120</strain>
    </source>
</reference>
<comment type="caution">
    <text evidence="11">The sequence shown here is derived from an EMBL/GenBank/DDBJ whole genome shotgun (WGS) entry which is preliminary data.</text>
</comment>
<dbReference type="Pfam" id="PF03358">
    <property type="entry name" value="FMN_red"/>
    <property type="match status" value="1"/>
</dbReference>
<dbReference type="Proteomes" id="UP001297370">
    <property type="component" value="Unassembled WGS sequence"/>
</dbReference>
<dbReference type="GO" id="GO:0016491">
    <property type="term" value="F:oxidoreductase activity"/>
    <property type="evidence" value="ECO:0007669"/>
    <property type="project" value="InterPro"/>
</dbReference>
<dbReference type="Proteomes" id="UP000285697">
    <property type="component" value="Unassembled WGS sequence"/>
</dbReference>
<keyword evidence="2" id="KW-0288">FMN</keyword>
<dbReference type="EMBL" id="QRLN01000001">
    <property type="protein sequence ID" value="RHJ16196.1"/>
    <property type="molecule type" value="Genomic_DNA"/>
</dbReference>
<dbReference type="Proteomes" id="UP000284472">
    <property type="component" value="Unassembled WGS sequence"/>
</dbReference>
<evidence type="ECO:0000313" key="8">
    <source>
        <dbReference type="EMBL" id="MDE1204104.1"/>
    </source>
</evidence>
<dbReference type="Proteomes" id="UP000283834">
    <property type="component" value="Unassembled WGS sequence"/>
</dbReference>
<dbReference type="Proteomes" id="UP000283992">
    <property type="component" value="Unassembled WGS sequence"/>
</dbReference>
<dbReference type="EMBL" id="JAJBNC010000006">
    <property type="protein sequence ID" value="MCB5493168.1"/>
    <property type="molecule type" value="Genomic_DNA"/>
</dbReference>
<dbReference type="EMBL" id="JAAIRY010000015">
    <property type="protein sequence ID" value="NSI65595.1"/>
    <property type="molecule type" value="Genomic_DNA"/>
</dbReference>
<evidence type="ECO:0000313" key="20">
    <source>
        <dbReference type="Proteomes" id="UP000234891"/>
    </source>
</evidence>
<evidence type="ECO:0000313" key="19">
    <source>
        <dbReference type="EMBL" id="RHM73004.1"/>
    </source>
</evidence>
<dbReference type="Proteomes" id="UP001211731">
    <property type="component" value="Unassembled WGS sequence"/>
</dbReference>
<dbReference type="Proteomes" id="UP001212160">
    <property type="component" value="Unassembled WGS sequence"/>
</dbReference>
<dbReference type="AlphaFoldDB" id="A0A2N5NW01"/>
<reference evidence="12 20" key="1">
    <citation type="journal article" date="2017" name="Genome Med.">
        <title>A novel Ruminococcus gnavus clade enriched in inflammatory bowel disease patients.</title>
        <authorList>
            <person name="Hall A.B."/>
            <person name="Yassour M."/>
            <person name="Sauk J."/>
            <person name="Garner A."/>
            <person name="Jiang X."/>
            <person name="Arthur T."/>
            <person name="Lagoudas G.K."/>
            <person name="Vatanen T."/>
            <person name="Fornelos N."/>
            <person name="Wilson R."/>
            <person name="Bertha M."/>
            <person name="Cohen M."/>
            <person name="Garber J."/>
            <person name="Khalili H."/>
            <person name="Gevers D."/>
            <person name="Ananthakrishnan A.N."/>
            <person name="Kugathasan S."/>
            <person name="Lander E.S."/>
            <person name="Blainey P."/>
            <person name="Vlamakis H."/>
            <person name="Xavier R.J."/>
            <person name="Huttenhower C."/>
        </authorList>
    </citation>
    <scope>NUCLEOTIDE SEQUENCE [LARGE SCALE GENOMIC DNA]</scope>
    <source>
        <strain evidence="12 20">RJX1124</strain>
    </source>
</reference>
<evidence type="ECO:0000313" key="24">
    <source>
        <dbReference type="Proteomes" id="UP000284472"/>
    </source>
</evidence>
<evidence type="ECO:0000259" key="3">
    <source>
        <dbReference type="Pfam" id="PF03358"/>
    </source>
</evidence>
<dbReference type="Proteomes" id="UP001296643">
    <property type="component" value="Unassembled WGS sequence"/>
</dbReference>
<dbReference type="Proteomes" id="UP000234891">
    <property type="component" value="Unassembled WGS sequence"/>
</dbReference>
<evidence type="ECO:0000313" key="15">
    <source>
        <dbReference type="EMBL" id="RHD08455.1"/>
    </source>
</evidence>
<dbReference type="Gene3D" id="3.40.50.360">
    <property type="match status" value="1"/>
</dbReference>
<reference evidence="21 22" key="2">
    <citation type="submission" date="2018-08" db="EMBL/GenBank/DDBJ databases">
        <title>A genome reference for cultivated species of the human gut microbiota.</title>
        <authorList>
            <person name="Zou Y."/>
            <person name="Xue W."/>
            <person name="Luo G."/>
        </authorList>
    </citation>
    <scope>NUCLEOTIDE SEQUENCE [LARGE SCALE GENOMIC DNA]</scope>
    <source>
        <strain evidence="14 21">AF19-16AC</strain>
        <strain evidence="13 27">AF27-4BH</strain>
        <strain evidence="19 25">AF33-12</strain>
        <strain evidence="18 23">AM12-54</strain>
        <strain evidence="17 22">AM21-18</strain>
        <strain evidence="16 26">AM22-7AC</strain>
        <strain evidence="15 24">AM32-6</strain>
    </source>
</reference>
<dbReference type="EMBL" id="JAAIRV010000001">
    <property type="protein sequence ID" value="NSI56944.1"/>
    <property type="molecule type" value="Genomic_DNA"/>
</dbReference>
<evidence type="ECO:0000313" key="27">
    <source>
        <dbReference type="Proteomes" id="UP000286137"/>
    </source>
</evidence>
<evidence type="ECO:0000313" key="18">
    <source>
        <dbReference type="EMBL" id="RHJ16196.1"/>
    </source>
</evidence>
<reference evidence="11" key="4">
    <citation type="submission" date="2020-02" db="EMBL/GenBank/DDBJ databases">
        <authorList>
            <person name="Littmann E."/>
            <person name="Sorbara M."/>
        </authorList>
    </citation>
    <scope>NUCLEOTIDE SEQUENCE</scope>
    <source>
        <strain evidence="11">MSK.11.9</strain>
        <strain evidence="10">MSK.15.32</strain>
        <strain evidence="9">MSK.22.53</strain>
    </source>
</reference>
<evidence type="ECO:0000313" key="28">
    <source>
        <dbReference type="Proteomes" id="UP001296581"/>
    </source>
</evidence>
<evidence type="ECO:0000313" key="23">
    <source>
        <dbReference type="Proteomes" id="UP000283992"/>
    </source>
</evidence>
<evidence type="ECO:0000313" key="9">
    <source>
        <dbReference type="EMBL" id="NSI18115.1"/>
    </source>
</evidence>
<evidence type="ECO:0000313" key="21">
    <source>
        <dbReference type="Proteomes" id="UP000283834"/>
    </source>
</evidence>
<protein>
    <submittedName>
        <fullName evidence="11">Flavodoxin family protein</fullName>
    </submittedName>
</protein>
<dbReference type="Proteomes" id="UP000285610">
    <property type="component" value="Unassembled WGS sequence"/>
</dbReference>
<proteinExistence type="predicted"/>
<reference evidence="6" key="7">
    <citation type="submission" date="2023-01" db="EMBL/GenBank/DDBJ databases">
        <title>Human gut microbiome strain richness.</title>
        <authorList>
            <person name="Chen-Liaw A."/>
        </authorList>
    </citation>
    <scope>NUCLEOTIDE SEQUENCE</scope>
    <source>
        <strain evidence="7">1001217st1_A9_1001217B_191108</strain>
        <strain evidence="6">RTP21484st1_H11_RTP21484_190118</strain>
    </source>
</reference>
<dbReference type="EMBL" id="QRIA01000002">
    <property type="protein sequence ID" value="RHG21833.1"/>
    <property type="molecule type" value="Genomic_DNA"/>
</dbReference>
<dbReference type="EMBL" id="JAJBOM010000005">
    <property type="protein sequence ID" value="MCB5618713.1"/>
    <property type="molecule type" value="Genomic_DNA"/>
</dbReference>
<feature type="domain" description="NADPH-dependent FMN reductase-like" evidence="3">
    <location>
        <begin position="1"/>
        <end position="136"/>
    </location>
</feature>
<dbReference type="Proteomes" id="UP000286137">
    <property type="component" value="Unassembled WGS sequence"/>
</dbReference>
<dbReference type="InterPro" id="IPR029039">
    <property type="entry name" value="Flavoprotein-like_sf"/>
</dbReference>